<sequence length="251" mass="29477">RDRSLDEAVRKFFIKINKNGLLDKLINHYYKYAKSFDYIDTRVFIENVHKTLPKYKELFINSARETELDWFLLAAMSYQESHWNPEAKSSTGVRGLMMLTTDTAKSLGVDDRLDPEQSILGGARYLIKMIDKMPERIQGEDRLWFALAAYNVGFGHLEDARRLTQSQGGDADKWLDVRERLPLLADENWHQETRYGYARGSEPVVYVKNIRRYYDILKWKDAEIKRVVLQQRLENNEEKNEVLPIINSPVL</sequence>
<accession>X0VQB6</accession>
<evidence type="ECO:0000313" key="2">
    <source>
        <dbReference type="EMBL" id="GAG02761.1"/>
    </source>
</evidence>
<dbReference type="PANTHER" id="PTHR37423">
    <property type="entry name" value="SOLUBLE LYTIC MUREIN TRANSGLYCOSYLASE-RELATED"/>
    <property type="match status" value="1"/>
</dbReference>
<dbReference type="EMBL" id="BARS01026629">
    <property type="protein sequence ID" value="GAG02761.1"/>
    <property type="molecule type" value="Genomic_DNA"/>
</dbReference>
<dbReference type="InterPro" id="IPR000189">
    <property type="entry name" value="Transglyc_AS"/>
</dbReference>
<dbReference type="Pfam" id="PF01464">
    <property type="entry name" value="SLT"/>
    <property type="match status" value="1"/>
</dbReference>
<dbReference type="InterPro" id="IPR023346">
    <property type="entry name" value="Lysozyme-like_dom_sf"/>
</dbReference>
<gene>
    <name evidence="2" type="ORF">S01H1_41951</name>
</gene>
<organism evidence="2">
    <name type="scientific">marine sediment metagenome</name>
    <dbReference type="NCBI Taxonomy" id="412755"/>
    <lineage>
        <taxon>unclassified sequences</taxon>
        <taxon>metagenomes</taxon>
        <taxon>ecological metagenomes</taxon>
    </lineage>
</organism>
<dbReference type="CDD" id="cd13403">
    <property type="entry name" value="MLTF-like"/>
    <property type="match status" value="1"/>
</dbReference>
<dbReference type="GO" id="GO:0000270">
    <property type="term" value="P:peptidoglycan metabolic process"/>
    <property type="evidence" value="ECO:0007669"/>
    <property type="project" value="InterPro"/>
</dbReference>
<feature type="domain" description="Transglycosylase SLT" evidence="1">
    <location>
        <begin position="58"/>
        <end position="169"/>
    </location>
</feature>
<protein>
    <recommendedName>
        <fullName evidence="1">Transglycosylase SLT domain-containing protein</fullName>
    </recommendedName>
</protein>
<feature type="non-terminal residue" evidence="2">
    <location>
        <position position="1"/>
    </location>
</feature>
<dbReference type="SUPFAM" id="SSF53955">
    <property type="entry name" value="Lysozyme-like"/>
    <property type="match status" value="1"/>
</dbReference>
<dbReference type="GO" id="GO:0016020">
    <property type="term" value="C:membrane"/>
    <property type="evidence" value="ECO:0007669"/>
    <property type="project" value="InterPro"/>
</dbReference>
<dbReference type="PANTHER" id="PTHR37423:SF2">
    <property type="entry name" value="MEMBRANE-BOUND LYTIC MUREIN TRANSGLYCOSYLASE C"/>
    <property type="match status" value="1"/>
</dbReference>
<evidence type="ECO:0000259" key="1">
    <source>
        <dbReference type="Pfam" id="PF01464"/>
    </source>
</evidence>
<dbReference type="NCBIfam" id="NF008112">
    <property type="entry name" value="PRK10859.1"/>
    <property type="match status" value="1"/>
</dbReference>
<dbReference type="InterPro" id="IPR008258">
    <property type="entry name" value="Transglycosylase_SLT_dom_1"/>
</dbReference>
<dbReference type="Gene3D" id="1.10.530.10">
    <property type="match status" value="1"/>
</dbReference>
<proteinExistence type="predicted"/>
<dbReference type="GO" id="GO:0008933">
    <property type="term" value="F:peptidoglycan lytic transglycosylase activity"/>
    <property type="evidence" value="ECO:0007669"/>
    <property type="project" value="InterPro"/>
</dbReference>
<dbReference type="PROSITE" id="PS00922">
    <property type="entry name" value="TRANSGLYCOSYLASE"/>
    <property type="match status" value="1"/>
</dbReference>
<dbReference type="AlphaFoldDB" id="X0VQB6"/>
<name>X0VQB6_9ZZZZ</name>
<reference evidence="2" key="1">
    <citation type="journal article" date="2014" name="Front. Microbiol.">
        <title>High frequency of phylogenetically diverse reductive dehalogenase-homologous genes in deep subseafloor sedimentary metagenomes.</title>
        <authorList>
            <person name="Kawai M."/>
            <person name="Futagami T."/>
            <person name="Toyoda A."/>
            <person name="Takaki Y."/>
            <person name="Nishi S."/>
            <person name="Hori S."/>
            <person name="Arai W."/>
            <person name="Tsubouchi T."/>
            <person name="Morono Y."/>
            <person name="Uchiyama I."/>
            <person name="Ito T."/>
            <person name="Fujiyama A."/>
            <person name="Inagaki F."/>
            <person name="Takami H."/>
        </authorList>
    </citation>
    <scope>NUCLEOTIDE SEQUENCE</scope>
    <source>
        <strain evidence="2">Expedition CK06-06</strain>
    </source>
</reference>
<comment type="caution">
    <text evidence="2">The sequence shown here is derived from an EMBL/GenBank/DDBJ whole genome shotgun (WGS) entry which is preliminary data.</text>
</comment>